<dbReference type="Proteomes" id="UP000553798">
    <property type="component" value="Unassembled WGS sequence"/>
</dbReference>
<dbReference type="Gene3D" id="3.40.1810.10">
    <property type="entry name" value="Transcription factor, MADS-box"/>
    <property type="match status" value="1"/>
</dbReference>
<dbReference type="GO" id="GO:0030154">
    <property type="term" value="P:cell differentiation"/>
    <property type="evidence" value="ECO:0007669"/>
    <property type="project" value="UniProtKB-KW"/>
</dbReference>
<dbReference type="PANTHER" id="PTHR11945">
    <property type="entry name" value="MADS BOX PROTEIN"/>
    <property type="match status" value="1"/>
</dbReference>
<proteinExistence type="predicted"/>
<dbReference type="InterPro" id="IPR036879">
    <property type="entry name" value="TF_MADSbox_sf"/>
</dbReference>
<dbReference type="PRINTS" id="PR00404">
    <property type="entry name" value="MADSDOMAIN"/>
</dbReference>
<feature type="compositionally biased region" description="Basic and acidic residues" evidence="10">
    <location>
        <begin position="447"/>
        <end position="457"/>
    </location>
</feature>
<dbReference type="Pfam" id="PF00319">
    <property type="entry name" value="SRF-TF"/>
    <property type="match status" value="1"/>
</dbReference>
<dbReference type="GO" id="GO:0000981">
    <property type="term" value="F:DNA-binding transcription factor activity, RNA polymerase II-specific"/>
    <property type="evidence" value="ECO:0007669"/>
    <property type="project" value="TreeGrafter"/>
</dbReference>
<dbReference type="SMART" id="SM00432">
    <property type="entry name" value="MADS"/>
    <property type="match status" value="1"/>
</dbReference>
<evidence type="ECO:0000256" key="2">
    <source>
        <dbReference type="ARBA" id="ARBA00022473"/>
    </source>
</evidence>
<feature type="compositionally biased region" description="Low complexity" evidence="10">
    <location>
        <begin position="173"/>
        <end position="182"/>
    </location>
</feature>
<feature type="domain" description="MADS-box" evidence="11">
    <location>
        <begin position="2"/>
        <end position="62"/>
    </location>
</feature>
<dbReference type="InterPro" id="IPR022102">
    <property type="entry name" value="HJURP_C"/>
</dbReference>
<keyword evidence="7" id="KW-0010">Activator</keyword>
<keyword evidence="4" id="KW-0221">Differentiation</keyword>
<dbReference type="GO" id="GO:0045944">
    <property type="term" value="P:positive regulation of transcription by RNA polymerase II"/>
    <property type="evidence" value="ECO:0007669"/>
    <property type="project" value="InterPro"/>
</dbReference>
<comment type="subcellular location">
    <subcellularLocation>
        <location evidence="1">Nucleus</location>
    </subcellularLocation>
</comment>
<evidence type="ECO:0000256" key="10">
    <source>
        <dbReference type="SAM" id="MobiDB-lite"/>
    </source>
</evidence>
<evidence type="ECO:0000256" key="9">
    <source>
        <dbReference type="ARBA" id="ARBA00023242"/>
    </source>
</evidence>
<evidence type="ECO:0000256" key="7">
    <source>
        <dbReference type="ARBA" id="ARBA00023159"/>
    </source>
</evidence>
<dbReference type="PROSITE" id="PS50066">
    <property type="entry name" value="MADS_BOX_2"/>
    <property type="match status" value="1"/>
</dbReference>
<dbReference type="AlphaFoldDB" id="A0A7L2ZZA2"/>
<dbReference type="SUPFAM" id="SSF55455">
    <property type="entry name" value="SRF-like"/>
    <property type="match status" value="1"/>
</dbReference>
<dbReference type="GO" id="GO:0000978">
    <property type="term" value="F:RNA polymerase II cis-regulatory region sequence-specific DNA binding"/>
    <property type="evidence" value="ECO:0007669"/>
    <property type="project" value="TreeGrafter"/>
</dbReference>
<name>A0A7L2ZZA2_9PASE</name>
<keyword evidence="2" id="KW-0217">Developmental protein</keyword>
<evidence type="ECO:0000259" key="11">
    <source>
        <dbReference type="PROSITE" id="PS50066"/>
    </source>
</evidence>
<feature type="compositionally biased region" description="Polar residues" evidence="10">
    <location>
        <begin position="382"/>
        <end position="394"/>
    </location>
</feature>
<feature type="non-terminal residue" evidence="12">
    <location>
        <position position="1"/>
    </location>
</feature>
<keyword evidence="8" id="KW-0804">Transcription</keyword>
<dbReference type="InterPro" id="IPR033896">
    <property type="entry name" value="MEF2-like_N"/>
</dbReference>
<dbReference type="EMBL" id="VZTP01031653">
    <property type="protein sequence ID" value="NXT13237.1"/>
    <property type="molecule type" value="Genomic_DNA"/>
</dbReference>
<feature type="compositionally biased region" description="Low complexity" evidence="10">
    <location>
        <begin position="433"/>
        <end position="446"/>
    </location>
</feature>
<dbReference type="GO" id="GO:0042826">
    <property type="term" value="F:histone deacetylase binding"/>
    <property type="evidence" value="ECO:0007669"/>
    <property type="project" value="TreeGrafter"/>
</dbReference>
<evidence type="ECO:0000313" key="13">
    <source>
        <dbReference type="Proteomes" id="UP000553798"/>
    </source>
</evidence>
<dbReference type="CDD" id="cd00265">
    <property type="entry name" value="MADS_MEF2_like"/>
    <property type="match status" value="1"/>
</dbReference>
<evidence type="ECO:0000256" key="4">
    <source>
        <dbReference type="ARBA" id="ARBA00022782"/>
    </source>
</evidence>
<dbReference type="PANTHER" id="PTHR11945:SF534">
    <property type="entry name" value="MYOCYTE-SPECIFIC ENHANCER FACTOR 2"/>
    <property type="match status" value="1"/>
</dbReference>
<keyword evidence="5" id="KW-0805">Transcription regulation</keyword>
<dbReference type="InterPro" id="IPR002100">
    <property type="entry name" value="TF_MADSbox"/>
</dbReference>
<evidence type="ECO:0000256" key="1">
    <source>
        <dbReference type="ARBA" id="ARBA00004123"/>
    </source>
</evidence>
<gene>
    <name evidence="12" type="primary">Mef2a</name>
    <name evidence="12" type="ORF">PRUFUL_R08795</name>
</gene>
<feature type="non-terminal residue" evidence="12">
    <location>
        <position position="487"/>
    </location>
</feature>
<evidence type="ECO:0000256" key="6">
    <source>
        <dbReference type="ARBA" id="ARBA00023125"/>
    </source>
</evidence>
<feature type="region of interest" description="Disordered" evidence="10">
    <location>
        <begin position="382"/>
        <end position="487"/>
    </location>
</feature>
<keyword evidence="9" id="KW-0539">Nucleus</keyword>
<keyword evidence="13" id="KW-1185">Reference proteome</keyword>
<keyword evidence="3" id="KW-0597">Phosphoprotein</keyword>
<dbReference type="FunFam" id="3.40.1810.10:FF:000001">
    <property type="entry name" value="Myocyte-specific enhancer factor 2A homolog"/>
    <property type="match status" value="1"/>
</dbReference>
<evidence type="ECO:0000256" key="3">
    <source>
        <dbReference type="ARBA" id="ARBA00022553"/>
    </source>
</evidence>
<protein>
    <submittedName>
        <fullName evidence="12">MEF2A factor</fullName>
    </submittedName>
</protein>
<feature type="compositionally biased region" description="Basic and acidic residues" evidence="10">
    <location>
        <begin position="468"/>
        <end position="487"/>
    </location>
</feature>
<comment type="caution">
    <text evidence="12">The sequence shown here is derived from an EMBL/GenBank/DDBJ whole genome shotgun (WGS) entry which is preliminary data.</text>
</comment>
<dbReference type="GO" id="GO:0046983">
    <property type="term" value="F:protein dimerization activity"/>
    <property type="evidence" value="ECO:0007669"/>
    <property type="project" value="InterPro"/>
</dbReference>
<dbReference type="Pfam" id="PF12347">
    <property type="entry name" value="HJURP_C"/>
    <property type="match status" value="1"/>
</dbReference>
<reference evidence="12 13" key="1">
    <citation type="submission" date="2019-09" db="EMBL/GenBank/DDBJ databases">
        <title>Bird 10,000 Genomes (B10K) Project - Family phase.</title>
        <authorList>
            <person name="Zhang G."/>
        </authorList>
    </citation>
    <scope>NUCLEOTIDE SEQUENCE [LARGE SCALE GENOMIC DNA]</scope>
    <source>
        <strain evidence="12">B10K-DU-012-46</strain>
    </source>
</reference>
<dbReference type="GO" id="GO:0005634">
    <property type="term" value="C:nucleus"/>
    <property type="evidence" value="ECO:0007669"/>
    <property type="project" value="UniProtKB-SubCell"/>
</dbReference>
<dbReference type="GO" id="GO:0007507">
    <property type="term" value="P:heart development"/>
    <property type="evidence" value="ECO:0007669"/>
    <property type="project" value="UniProtKB-ARBA"/>
</dbReference>
<accession>A0A7L2ZZA2</accession>
<dbReference type="PROSITE" id="PS00350">
    <property type="entry name" value="MADS_BOX_1"/>
    <property type="match status" value="1"/>
</dbReference>
<evidence type="ECO:0000313" key="12">
    <source>
        <dbReference type="EMBL" id="NXT13237.1"/>
    </source>
</evidence>
<evidence type="ECO:0000256" key="5">
    <source>
        <dbReference type="ARBA" id="ARBA00023015"/>
    </source>
</evidence>
<feature type="compositionally biased region" description="Polar residues" evidence="10">
    <location>
        <begin position="211"/>
        <end position="233"/>
    </location>
</feature>
<keyword evidence="6" id="KW-0238">DNA-binding</keyword>
<sequence length="487" mass="52114">KMGRKKIQITRIMDERNRQVTFTKRKFGLMKKAYELSVLCDCEIALIIFNSSNKLFQYASTDMDKVLLKYTEYNEPHESRTNSDIVETLRKKGLNGCESPDADDYFEHSPLSEDRFSKLNEDSDFIFKRGPPGLPAQNFSMSVTVPVSNPNTLTYSNPGSSLVSPSLAASSSLTDTTMLSPPQSTLHRNVSPGAPQRPPSAGNAGGMLGTTDLSVPNGAGTSPVGNGFVNSRASPSLLGTSGGGNGLGKVMPTKSPPPPGGGNLGMNNRKPDLRVVIPPSSKGMMPPLNPQRISSSQSTQPLATPVVSVTTPSLPPQGLVYSAMPTAYNTDYSLTSADLSALQGFNSPGMLSLGQVSAWQQHHLGPAALSSLVTGSQLSQGSNLSINTNQNINIKSEPISPPRDRVTPSGFPPQQPQQPQPPPPPSRQELGRSPVDSLSSSSSSYDGSDREDPRSDFHSPVVLGRPPNAEDRESPSVKRMRMDTWVT</sequence>
<feature type="compositionally biased region" description="Pro residues" evidence="10">
    <location>
        <begin position="410"/>
        <end position="426"/>
    </location>
</feature>
<feature type="region of interest" description="Disordered" evidence="10">
    <location>
        <begin position="173"/>
        <end position="270"/>
    </location>
</feature>
<evidence type="ECO:0000256" key="8">
    <source>
        <dbReference type="ARBA" id="ARBA00023163"/>
    </source>
</evidence>
<organism evidence="12 13">
    <name type="scientific">Prunella fulvescens</name>
    <name type="common">Brown accentor</name>
    <dbReference type="NCBI Taxonomy" id="670355"/>
    <lineage>
        <taxon>Eukaryota</taxon>
        <taxon>Metazoa</taxon>
        <taxon>Chordata</taxon>
        <taxon>Craniata</taxon>
        <taxon>Vertebrata</taxon>
        <taxon>Euteleostomi</taxon>
        <taxon>Archelosauria</taxon>
        <taxon>Archosauria</taxon>
        <taxon>Dinosauria</taxon>
        <taxon>Saurischia</taxon>
        <taxon>Theropoda</taxon>
        <taxon>Coelurosauria</taxon>
        <taxon>Aves</taxon>
        <taxon>Neognathae</taxon>
        <taxon>Neoaves</taxon>
        <taxon>Telluraves</taxon>
        <taxon>Australaves</taxon>
        <taxon>Passeriformes</taxon>
        <taxon>Passeroidea</taxon>
        <taxon>Prunellidae</taxon>
        <taxon>Prunella</taxon>
    </lineage>
</organism>